<dbReference type="InterPro" id="IPR029058">
    <property type="entry name" value="AB_hydrolase_fold"/>
</dbReference>
<dbReference type="InterPro" id="IPR002410">
    <property type="entry name" value="Peptidase_S33"/>
</dbReference>
<organism evidence="5 6">
    <name type="scientific">Scardovia inopinata F0304</name>
    <dbReference type="NCBI Taxonomy" id="641146"/>
    <lineage>
        <taxon>Bacteria</taxon>
        <taxon>Bacillati</taxon>
        <taxon>Actinomycetota</taxon>
        <taxon>Actinomycetes</taxon>
        <taxon>Bifidobacteriales</taxon>
        <taxon>Bifidobacteriaceae</taxon>
        <taxon>Scardovia</taxon>
    </lineage>
</organism>
<comment type="caution">
    <text evidence="5">The sequence shown here is derived from an EMBL/GenBank/DDBJ whole genome shotgun (WGS) entry which is preliminary data.</text>
</comment>
<comment type="similarity">
    <text evidence="1">Belongs to the peptidase S33 family.</text>
</comment>
<keyword evidence="2" id="KW-0378">Hydrolase</keyword>
<feature type="domain" description="AB hydrolase-1" evidence="4">
    <location>
        <begin position="109"/>
        <end position="268"/>
    </location>
</feature>
<dbReference type="PANTHER" id="PTHR43248">
    <property type="entry name" value="2-SUCCINYL-6-HYDROXY-2,4-CYCLOHEXADIENE-1-CARBOXYLATE SYNTHASE"/>
    <property type="match status" value="1"/>
</dbReference>
<gene>
    <name evidence="5" type="ORF">HMPREF9020_00589</name>
</gene>
<dbReference type="PRINTS" id="PR00793">
    <property type="entry name" value="PROAMNOPTASE"/>
</dbReference>
<proteinExistence type="inferred from homology"/>
<protein>
    <recommendedName>
        <fullName evidence="4">AB hydrolase-1 domain-containing protein</fullName>
    </recommendedName>
</protein>
<dbReference type="SUPFAM" id="SSF53474">
    <property type="entry name" value="alpha/beta-Hydrolases"/>
    <property type="match status" value="1"/>
</dbReference>
<dbReference type="GO" id="GO:0004177">
    <property type="term" value="F:aminopeptidase activity"/>
    <property type="evidence" value="ECO:0007669"/>
    <property type="project" value="UniProtKB-EC"/>
</dbReference>
<accession>W5IJB7</accession>
<evidence type="ECO:0000256" key="2">
    <source>
        <dbReference type="ARBA" id="ARBA00022801"/>
    </source>
</evidence>
<dbReference type="Proteomes" id="UP000005777">
    <property type="component" value="Unassembled WGS sequence"/>
</dbReference>
<keyword evidence="6" id="KW-1185">Reference proteome</keyword>
<dbReference type="PANTHER" id="PTHR43248:SF2">
    <property type="entry name" value="PROLYL AMINOPEPTIDASE"/>
    <property type="match status" value="1"/>
</dbReference>
<evidence type="ECO:0000256" key="3">
    <source>
        <dbReference type="SAM" id="MobiDB-lite"/>
    </source>
</evidence>
<evidence type="ECO:0000259" key="4">
    <source>
        <dbReference type="Pfam" id="PF00561"/>
    </source>
</evidence>
<dbReference type="InterPro" id="IPR051601">
    <property type="entry name" value="Serine_prot/Carboxylest_S33"/>
</dbReference>
<dbReference type="AlphaFoldDB" id="W5IJB7"/>
<sequence length="526" mass="59161">MQDDTAKTFENTYNSACIPRLETYTKNMTLLNSYYLPGLFVQDYSIDVPLDWKGKDPSSFNPPQGTVTGFASGQAGRSDSNRAQSDDGATIKFFYRVLASAEHAHDELPLLIFLQGGPGGAGPRPYSLSSIPWIEEACRHYRVVLPDQRGTGRSNRVDSHVMSVFADNPRAGADFLHHFLADSIIRDCEYLRLSQFGGAQWTSLGQSYGGFLTLTYLSLFPQALRASFITGGVMHIPGSAHELYEHTVPRMFAKTQQYYQCYPEDKERLTAIADYVEDHDVRLPNGDPLSVRRLQMMGSDFGMKPSFERMHWTLDQAFVGGDGSLPGRSDRLTQIQKDREGEKPAVDEEIELTDGFLQEVMNCTATYSNPLYWTLQEFIYANGDCGPTNWAAYDVINSDPRFAVDSRPLALIGEAALPQMFQEDSSLKPFKQAVELMMQDSHWGTIYDPDQLSRNDVPLYCAVYFDDMYVDSSLQLDTLSRVGNSHPWVTNQFEHDGVRSGNVFAHLYQEALNRGDLDRSVVKPRP</sequence>
<feature type="region of interest" description="Disordered" evidence="3">
    <location>
        <begin position="55"/>
        <end position="85"/>
    </location>
</feature>
<evidence type="ECO:0000256" key="1">
    <source>
        <dbReference type="ARBA" id="ARBA00010088"/>
    </source>
</evidence>
<dbReference type="InterPro" id="IPR000073">
    <property type="entry name" value="AB_hydrolase_1"/>
</dbReference>
<dbReference type="EMBL" id="ADCX01000003">
    <property type="protein sequence ID" value="EFG26959.2"/>
    <property type="molecule type" value="Genomic_DNA"/>
</dbReference>
<dbReference type="Pfam" id="PF00561">
    <property type="entry name" value="Abhydrolase_1"/>
    <property type="match status" value="1"/>
</dbReference>
<dbReference type="eggNOG" id="COG0596">
    <property type="taxonomic scope" value="Bacteria"/>
</dbReference>
<reference evidence="5 6" key="1">
    <citation type="submission" date="2012-01" db="EMBL/GenBank/DDBJ databases">
        <title>The Genome Sequence of Scardovia inopinata F0304.</title>
        <authorList>
            <consortium name="The Broad Institute Genome Sequencing Platform"/>
            <person name="Earl A."/>
            <person name="Ward D."/>
            <person name="Feldgarden M."/>
            <person name="Gevers D."/>
            <person name="Izard J."/>
            <person name="Baranova O.V."/>
            <person name="Blanton J.M."/>
            <person name="Tanner A.C."/>
            <person name="Dewhirst F.E."/>
            <person name="Young S.K."/>
            <person name="Zeng Q."/>
            <person name="Gargeya S."/>
            <person name="Fitzgerald M."/>
            <person name="Haas B."/>
            <person name="Abouelleil A."/>
            <person name="Alvarado L."/>
            <person name="Arachchi H.M."/>
            <person name="Berlin A."/>
            <person name="Chapman S.B."/>
            <person name="Gearin G."/>
            <person name="Goldberg J."/>
            <person name="Griggs A."/>
            <person name="Gujja S."/>
            <person name="Hansen M."/>
            <person name="Heiman D."/>
            <person name="Howarth C."/>
            <person name="Larimer J."/>
            <person name="Lui A."/>
            <person name="MacDonald P.J."/>
            <person name="McCowen C."/>
            <person name="Montmayeur A."/>
            <person name="Murphy C."/>
            <person name="Neiman D."/>
            <person name="Pearson M."/>
            <person name="Priest M."/>
            <person name="Roberts A."/>
            <person name="Saif S."/>
            <person name="Shea T."/>
            <person name="Sisk P."/>
            <person name="Stolte C."/>
            <person name="Sykes S."/>
            <person name="Wortman J."/>
            <person name="Nusbaum C."/>
            <person name="Birren B."/>
        </authorList>
    </citation>
    <scope>NUCLEOTIDE SEQUENCE [LARGE SCALE GENOMIC DNA]</scope>
    <source>
        <strain evidence="5 6">F0304</strain>
    </source>
</reference>
<name>W5IJB7_SCAIO</name>
<feature type="compositionally biased region" description="Polar residues" evidence="3">
    <location>
        <begin position="58"/>
        <end position="83"/>
    </location>
</feature>
<dbReference type="GO" id="GO:0006508">
    <property type="term" value="P:proteolysis"/>
    <property type="evidence" value="ECO:0007669"/>
    <property type="project" value="InterPro"/>
</dbReference>
<evidence type="ECO:0000313" key="6">
    <source>
        <dbReference type="Proteomes" id="UP000005777"/>
    </source>
</evidence>
<evidence type="ECO:0000313" key="5">
    <source>
        <dbReference type="EMBL" id="EFG26959.2"/>
    </source>
</evidence>
<dbReference type="Gene3D" id="3.40.50.1820">
    <property type="entry name" value="alpha/beta hydrolase"/>
    <property type="match status" value="1"/>
</dbReference>
<dbReference type="HOGENOM" id="CLU_024518_2_0_11"/>